<gene>
    <name evidence="1" type="ORF">YPPY08_4467</name>
</gene>
<dbReference type="EMBL" id="AKRT01000490">
    <property type="protein sequence ID" value="EIR12674.1"/>
    <property type="molecule type" value="Genomic_DNA"/>
</dbReference>
<reference evidence="1 2" key="1">
    <citation type="submission" date="2012-05" db="EMBL/GenBank/DDBJ databases">
        <title>Genome sequence of Yersinia Pestis PY-08.</title>
        <authorList>
            <person name="Santana-Cruz I."/>
            <person name="Sengamalay N."/>
            <person name="McCracken C."/>
            <person name="Daugherty S.C."/>
            <person name="Maroo A."/>
            <person name="Vara P.G."/>
            <person name="Tallon L.J."/>
            <person name="Sadzewicz L."/>
            <person name="Vinetz J.M."/>
            <person name="Cespedes Zambrano M.J."/>
            <person name="Fraser-Liggett C.M."/>
            <person name="Tettelin H."/>
        </authorList>
    </citation>
    <scope>NUCLEOTIDE SEQUENCE [LARGE SCALE GENOMIC DNA]</scope>
    <source>
        <strain evidence="1 2">PY-08</strain>
    </source>
</reference>
<protein>
    <submittedName>
        <fullName evidence="1">Uncharacterized protein</fullName>
    </submittedName>
</protein>
<sequence>MTLGCSMGLRGSELYQKATDEKKLPAFLIGNTHAAATKIRYTDALREPIEETLRKITLSLK</sequence>
<dbReference type="RefSeq" id="WP_002215828.1">
    <property type="nucleotide sequence ID" value="NZ_AKRT01000490.1"/>
</dbReference>
<proteinExistence type="predicted"/>
<evidence type="ECO:0000313" key="2">
    <source>
        <dbReference type="Proteomes" id="UP000003231"/>
    </source>
</evidence>
<dbReference type="Proteomes" id="UP000003231">
    <property type="component" value="Unassembled WGS sequence"/>
</dbReference>
<comment type="caution">
    <text evidence="1">The sequence shown here is derived from an EMBL/GenBank/DDBJ whole genome shotgun (WGS) entry which is preliminary data.</text>
</comment>
<accession>A0AB72ZDZ8</accession>
<evidence type="ECO:0000313" key="1">
    <source>
        <dbReference type="EMBL" id="EIR12674.1"/>
    </source>
</evidence>
<dbReference type="GeneID" id="57974831"/>
<dbReference type="AlphaFoldDB" id="A0AB72ZDZ8"/>
<organism evidence="1 2">
    <name type="scientific">Yersinia pestis PY-08</name>
    <dbReference type="NCBI Taxonomy" id="992134"/>
    <lineage>
        <taxon>Bacteria</taxon>
        <taxon>Pseudomonadati</taxon>
        <taxon>Pseudomonadota</taxon>
        <taxon>Gammaproteobacteria</taxon>
        <taxon>Enterobacterales</taxon>
        <taxon>Yersiniaceae</taxon>
        <taxon>Yersinia</taxon>
    </lineage>
</organism>
<name>A0AB72ZDZ8_YERPE</name>